<dbReference type="Proteomes" id="UP000039865">
    <property type="component" value="Unassembled WGS sequence"/>
</dbReference>
<evidence type="ECO:0000313" key="5">
    <source>
        <dbReference type="EMBL" id="CDW91092.1"/>
    </source>
</evidence>
<dbReference type="InParanoid" id="A0A078BD00"/>
<protein>
    <submittedName>
        <fullName evidence="5">Aldo keto reductase family protein</fullName>
    </submittedName>
</protein>
<keyword evidence="6" id="KW-1185">Reference proteome</keyword>
<dbReference type="GO" id="GO:0016491">
    <property type="term" value="F:oxidoreductase activity"/>
    <property type="evidence" value="ECO:0007669"/>
    <property type="project" value="UniProtKB-KW"/>
</dbReference>
<dbReference type="PANTHER" id="PTHR43150">
    <property type="entry name" value="HYPERKINETIC, ISOFORM M"/>
    <property type="match status" value="1"/>
</dbReference>
<evidence type="ECO:0000256" key="1">
    <source>
        <dbReference type="ARBA" id="ARBA00006515"/>
    </source>
</evidence>
<dbReference type="Pfam" id="PF00248">
    <property type="entry name" value="Aldo_ket_red"/>
    <property type="match status" value="1"/>
</dbReference>
<dbReference type="AlphaFoldDB" id="A0A078BD00"/>
<dbReference type="EMBL" id="CCKQ01019082">
    <property type="protein sequence ID" value="CDW91092.1"/>
    <property type="molecule type" value="Genomic_DNA"/>
</dbReference>
<name>A0A078BD00_STYLE</name>
<dbReference type="PRINTS" id="PR01577">
    <property type="entry name" value="KCNABCHANNEL"/>
</dbReference>
<gene>
    <name evidence="5" type="primary">Contig15887.g16935</name>
    <name evidence="5" type="ORF">STYLEM_20242</name>
</gene>
<dbReference type="InterPro" id="IPR023210">
    <property type="entry name" value="NADP_OxRdtase_dom"/>
</dbReference>
<sequence length="360" mass="41706">MVESNDKYKTMEYRYLGNSGIKVSVLSFGNWLNSNKEEDYNLTRDAIKKCFDAGVNFYDTAEGYGLGNAETQMGKAFKELNLPREELVVTTKLFKLGDGPNDGFLSRKHIQEGLKNSIKRLQLDYVDVVYCHRPDFNTPLEETCRAMHDQIEKGRAFYWGTSEWPADRISKAIELCTRLRLHKPIVEQCQYSMLCRDRFEKEYRRLFSETKYGTTIWSPLAGGILSGKYNDGNIPEGSRYDNHKILDRIWQLFMGEAKRESSLKKLNALEKVAKELGYTQAQLSLAWAIANTDVSTCILGFTKLSQVDENLKSIELLRKWNQEIENKVTSILENNPEPDMDWRKWAPMEQRRAISLYPQQ</sequence>
<dbReference type="InterPro" id="IPR005399">
    <property type="entry name" value="K_chnl_volt-dep_bsu_KCNAB-rel"/>
</dbReference>
<evidence type="ECO:0000256" key="3">
    <source>
        <dbReference type="ARBA" id="ARBA00023002"/>
    </source>
</evidence>
<reference evidence="5 6" key="1">
    <citation type="submission" date="2014-06" db="EMBL/GenBank/DDBJ databases">
        <authorList>
            <person name="Swart Estienne"/>
        </authorList>
    </citation>
    <scope>NUCLEOTIDE SEQUENCE [LARGE SCALE GENOMIC DNA]</scope>
    <source>
        <strain evidence="5 6">130c</strain>
    </source>
</reference>
<proteinExistence type="inferred from homology"/>
<keyword evidence="3" id="KW-0560">Oxidoreductase</keyword>
<accession>A0A078BD00</accession>
<evidence type="ECO:0000256" key="2">
    <source>
        <dbReference type="ARBA" id="ARBA00022857"/>
    </source>
</evidence>
<dbReference type="OMA" id="EQPAYNM"/>
<dbReference type="Gene3D" id="3.20.20.100">
    <property type="entry name" value="NADP-dependent oxidoreductase domain"/>
    <property type="match status" value="1"/>
</dbReference>
<dbReference type="SUPFAM" id="SSF51430">
    <property type="entry name" value="NAD(P)-linked oxidoreductase"/>
    <property type="match status" value="1"/>
</dbReference>
<dbReference type="InterPro" id="IPR036812">
    <property type="entry name" value="NAD(P)_OxRdtase_dom_sf"/>
</dbReference>
<evidence type="ECO:0000259" key="4">
    <source>
        <dbReference type="Pfam" id="PF00248"/>
    </source>
</evidence>
<dbReference type="FunCoup" id="A0A078BD00">
    <property type="interactions" value="19"/>
</dbReference>
<dbReference type="PANTHER" id="PTHR43150:SF2">
    <property type="entry name" value="HYPERKINETIC, ISOFORM M"/>
    <property type="match status" value="1"/>
</dbReference>
<feature type="domain" description="NADP-dependent oxidoreductase" evidence="4">
    <location>
        <begin position="26"/>
        <end position="318"/>
    </location>
</feature>
<dbReference type="OrthoDB" id="2310150at2759"/>
<evidence type="ECO:0000313" key="6">
    <source>
        <dbReference type="Proteomes" id="UP000039865"/>
    </source>
</evidence>
<organism evidence="5 6">
    <name type="scientific">Stylonychia lemnae</name>
    <name type="common">Ciliate</name>
    <dbReference type="NCBI Taxonomy" id="5949"/>
    <lineage>
        <taxon>Eukaryota</taxon>
        <taxon>Sar</taxon>
        <taxon>Alveolata</taxon>
        <taxon>Ciliophora</taxon>
        <taxon>Intramacronucleata</taxon>
        <taxon>Spirotrichea</taxon>
        <taxon>Stichotrichia</taxon>
        <taxon>Sporadotrichida</taxon>
        <taxon>Oxytrichidae</taxon>
        <taxon>Stylonychinae</taxon>
        <taxon>Stylonychia</taxon>
    </lineage>
</organism>
<comment type="similarity">
    <text evidence="1">Belongs to the shaker potassium channel beta subunit family.</text>
</comment>
<keyword evidence="2" id="KW-0521">NADP</keyword>